<proteinExistence type="predicted"/>
<feature type="compositionally biased region" description="Low complexity" evidence="4">
    <location>
        <begin position="75"/>
        <end position="96"/>
    </location>
</feature>
<dbReference type="EMBL" id="JBFMKM010000014">
    <property type="protein sequence ID" value="KAL1297706.1"/>
    <property type="molecule type" value="Genomic_DNA"/>
</dbReference>
<name>A0ABR3P4K7_9PEZI</name>
<dbReference type="Pfam" id="PF00400">
    <property type="entry name" value="WD40"/>
    <property type="match status" value="4"/>
</dbReference>
<feature type="region of interest" description="Disordered" evidence="4">
    <location>
        <begin position="1"/>
        <end position="189"/>
    </location>
</feature>
<feature type="repeat" description="WD" evidence="3">
    <location>
        <begin position="314"/>
        <end position="340"/>
    </location>
</feature>
<feature type="compositionally biased region" description="Low complexity" evidence="4">
    <location>
        <begin position="148"/>
        <end position="158"/>
    </location>
</feature>
<dbReference type="InterPro" id="IPR040324">
    <property type="entry name" value="WDR44/Dgr2"/>
</dbReference>
<evidence type="ECO:0008006" key="7">
    <source>
        <dbReference type="Google" id="ProtNLM"/>
    </source>
</evidence>
<feature type="compositionally biased region" description="Basic and acidic residues" evidence="4">
    <location>
        <begin position="971"/>
        <end position="990"/>
    </location>
</feature>
<feature type="region of interest" description="Disordered" evidence="4">
    <location>
        <begin position="655"/>
        <end position="695"/>
    </location>
</feature>
<feature type="compositionally biased region" description="Low complexity" evidence="4">
    <location>
        <begin position="861"/>
        <end position="872"/>
    </location>
</feature>
<feature type="repeat" description="WD" evidence="3">
    <location>
        <begin position="381"/>
        <end position="421"/>
    </location>
</feature>
<organism evidence="5 6">
    <name type="scientific">Neodothiora populina</name>
    <dbReference type="NCBI Taxonomy" id="2781224"/>
    <lineage>
        <taxon>Eukaryota</taxon>
        <taxon>Fungi</taxon>
        <taxon>Dikarya</taxon>
        <taxon>Ascomycota</taxon>
        <taxon>Pezizomycotina</taxon>
        <taxon>Dothideomycetes</taxon>
        <taxon>Dothideomycetidae</taxon>
        <taxon>Dothideales</taxon>
        <taxon>Dothioraceae</taxon>
        <taxon>Neodothiora</taxon>
    </lineage>
</organism>
<evidence type="ECO:0000256" key="3">
    <source>
        <dbReference type="PROSITE-ProRule" id="PRU00221"/>
    </source>
</evidence>
<evidence type="ECO:0000313" key="5">
    <source>
        <dbReference type="EMBL" id="KAL1297706.1"/>
    </source>
</evidence>
<gene>
    <name evidence="5" type="ORF">AAFC00_006254</name>
</gene>
<evidence type="ECO:0000256" key="1">
    <source>
        <dbReference type="ARBA" id="ARBA00022574"/>
    </source>
</evidence>
<feature type="compositionally biased region" description="Low complexity" evidence="4">
    <location>
        <begin position="787"/>
        <end position="800"/>
    </location>
</feature>
<feature type="compositionally biased region" description="Polar residues" evidence="4">
    <location>
        <begin position="777"/>
        <end position="786"/>
    </location>
</feature>
<evidence type="ECO:0000256" key="4">
    <source>
        <dbReference type="SAM" id="MobiDB-lite"/>
    </source>
</evidence>
<dbReference type="RefSeq" id="XP_069197388.1">
    <property type="nucleotide sequence ID" value="XM_069346179.1"/>
</dbReference>
<feature type="compositionally biased region" description="Low complexity" evidence="4">
    <location>
        <begin position="834"/>
        <end position="849"/>
    </location>
</feature>
<feature type="region of interest" description="Disordered" evidence="4">
    <location>
        <begin position="277"/>
        <end position="309"/>
    </location>
</feature>
<feature type="region of interest" description="Disordered" evidence="4">
    <location>
        <begin position="909"/>
        <end position="990"/>
    </location>
</feature>
<dbReference type="SMART" id="SM00320">
    <property type="entry name" value="WD40"/>
    <property type="match status" value="7"/>
</dbReference>
<feature type="compositionally biased region" description="Polar residues" evidence="4">
    <location>
        <begin position="747"/>
        <end position="768"/>
    </location>
</feature>
<keyword evidence="2" id="KW-0677">Repeat</keyword>
<accession>A0ABR3P4K7</accession>
<feature type="compositionally biased region" description="Polar residues" evidence="4">
    <location>
        <begin position="801"/>
        <end position="815"/>
    </location>
</feature>
<evidence type="ECO:0000313" key="6">
    <source>
        <dbReference type="Proteomes" id="UP001562354"/>
    </source>
</evidence>
<feature type="compositionally biased region" description="Basic and acidic residues" evidence="4">
    <location>
        <begin position="282"/>
        <end position="294"/>
    </location>
</feature>
<dbReference type="InterPro" id="IPR015943">
    <property type="entry name" value="WD40/YVTN_repeat-like_dom_sf"/>
</dbReference>
<dbReference type="Gene3D" id="2.130.10.10">
    <property type="entry name" value="YVTN repeat-like/Quinoprotein amine dehydrogenase"/>
    <property type="match status" value="1"/>
</dbReference>
<feature type="compositionally biased region" description="Basic residues" evidence="4">
    <location>
        <begin position="296"/>
        <end position="305"/>
    </location>
</feature>
<dbReference type="PROSITE" id="PS50294">
    <property type="entry name" value="WD_REPEATS_REGION"/>
    <property type="match status" value="2"/>
</dbReference>
<protein>
    <recommendedName>
        <fullName evidence="7">WD40 repeat-like protein</fullName>
    </recommendedName>
</protein>
<sequence length="1037" mass="114336">MAERIPAIRVTDPQSRDTTPQSPPVAQTLFTSNASETTASRSASPSDGRPNSSSGGVVSSPAKLLRSLSGTVTNQLQGQQQQQQQQQQNAPTKSTSSPPPPLAQQQTYIENRTTSPDAQSSQIDPLSQYIIRRTTFPQNNPPSLLRPTTSGNSGGSNTSDDKQADDRAESNAAPPRHHHLTSRADTVLSVASKEKKKGVAFLSRIIDRTKKRDTDDDASSNFSDAQSDLRPEGMEAEVFSQPINNIGYEPRHAQPPAYIRVRSKYKKERDFDRVFLAQELQGSKKPDKQDDAKSIRSVRSRRSFSRARPTETPDTIWAMQFSRDGKYLAAAGHDKIVRIWAVISHPGERRTSMDDSGSDHSHARHTRLSAPVFRNHPVREFEGHTGSVLDLSWSKNNFLLSSSMDKTVRLWHVSRDECLCTFKHNDFVTSIAFHPSDDRFFLAGSLDAKLRLWSIPDKTVAYWNNLSDMITAVEFTPDGKYAIGGCLNGVCMFYETEGLKYQTQIHVRSARGKNAKGSKITKIQAINYPPNSSNRVTKLLITSNDSRIRLYNLRDKSLEIKFKGHINDNSQIRASFSDDARYIACGSEDSKAYIWTLNVEDGEKNHQRPMEYFTVSDTTTTCVAFAPTKTRQLLGRSGDPMYDICNPPPVTLLSREEEHAGSRHSSRAPTEDGGSPPASEARYKRPEESPSYLARASHKNGNIIVTADFEGRIKVFRQDCAWAKRTKDNWDTSSIFTKKSLRRTASIATKGSSRSLRSAQGSVKTQAPSERILSWRQGITSTPSVAGSSMKSGKNGGNTSPRKSSSQLSVRSNKTPGRPETARSAMAHHPLPNGTKGSSTSSPPKTAPGRTATKQFEAPKQTSQPPTPTSQSNPYLHNLQADDPNPLGLHGDHSALWWKLAKNSAILHHNNHSNDSQHGHNRGRAATSPGLMPNALSRTPSAASKVSTLSIERSDFSGSGSSGDEFVDALDEPHPHQHAHNDHHEPMGDYEQDAHDLQHRGSNSEIVCRNCSSNSFKVRKSRDGQTKLCCVHCGLPA</sequence>
<keyword evidence="1 3" id="KW-0853">WD repeat</keyword>
<feature type="region of interest" description="Disordered" evidence="4">
    <location>
        <begin position="210"/>
        <end position="231"/>
    </location>
</feature>
<dbReference type="GeneID" id="95979953"/>
<dbReference type="Proteomes" id="UP001562354">
    <property type="component" value="Unassembled WGS sequence"/>
</dbReference>
<dbReference type="InterPro" id="IPR001680">
    <property type="entry name" value="WD40_rpt"/>
</dbReference>
<dbReference type="PANTHER" id="PTHR14221:SF0">
    <property type="entry name" value="WD REPEAT-CONTAINING PROTEIN 44"/>
    <property type="match status" value="1"/>
</dbReference>
<feature type="compositionally biased region" description="Polar residues" evidence="4">
    <location>
        <begin position="103"/>
        <end position="125"/>
    </location>
</feature>
<dbReference type="PROSITE" id="PS50082">
    <property type="entry name" value="WD_REPEATS_2"/>
    <property type="match status" value="3"/>
</dbReference>
<dbReference type="CDD" id="cd00200">
    <property type="entry name" value="WD40"/>
    <property type="match status" value="1"/>
</dbReference>
<reference evidence="5 6" key="1">
    <citation type="submission" date="2024-07" db="EMBL/GenBank/DDBJ databases">
        <title>Draft sequence of the Neodothiora populina.</title>
        <authorList>
            <person name="Drown D.D."/>
            <person name="Schuette U.S."/>
            <person name="Buechlein A.B."/>
            <person name="Rusch D.R."/>
            <person name="Winton L.W."/>
            <person name="Adams G.A."/>
        </authorList>
    </citation>
    <scope>NUCLEOTIDE SEQUENCE [LARGE SCALE GENOMIC DNA]</scope>
    <source>
        <strain evidence="5 6">CPC 39397</strain>
    </source>
</reference>
<feature type="repeat" description="WD" evidence="3">
    <location>
        <begin position="421"/>
        <end position="455"/>
    </location>
</feature>
<evidence type="ECO:0000256" key="2">
    <source>
        <dbReference type="ARBA" id="ARBA00022737"/>
    </source>
</evidence>
<feature type="region of interest" description="Disordered" evidence="4">
    <location>
        <begin position="747"/>
        <end position="887"/>
    </location>
</feature>
<dbReference type="SUPFAM" id="SSF50978">
    <property type="entry name" value="WD40 repeat-like"/>
    <property type="match status" value="1"/>
</dbReference>
<comment type="caution">
    <text evidence="5">The sequence shown here is derived from an EMBL/GenBank/DDBJ whole genome shotgun (WGS) entry which is preliminary data.</text>
</comment>
<feature type="compositionally biased region" description="Polar residues" evidence="4">
    <location>
        <begin position="12"/>
        <end position="51"/>
    </location>
</feature>
<keyword evidence="6" id="KW-1185">Reference proteome</keyword>
<dbReference type="PANTHER" id="PTHR14221">
    <property type="entry name" value="WD REPEAT DOMAIN 44"/>
    <property type="match status" value="1"/>
</dbReference>
<dbReference type="InterPro" id="IPR036322">
    <property type="entry name" value="WD40_repeat_dom_sf"/>
</dbReference>
<feature type="compositionally biased region" description="Polar residues" evidence="4">
    <location>
        <begin position="936"/>
        <end position="951"/>
    </location>
</feature>
<feature type="compositionally biased region" description="Basic and acidic residues" evidence="4">
    <location>
        <begin position="159"/>
        <end position="169"/>
    </location>
</feature>